<protein>
    <recommendedName>
        <fullName evidence="3">F-box domain-containing protein</fullName>
    </recommendedName>
</protein>
<dbReference type="InterPro" id="IPR032675">
    <property type="entry name" value="LRR_dom_sf"/>
</dbReference>
<dbReference type="SUPFAM" id="SSF52047">
    <property type="entry name" value="RNI-like"/>
    <property type="match status" value="1"/>
</dbReference>
<reference evidence="1" key="1">
    <citation type="submission" date="2023-03" db="EMBL/GenBank/DDBJ databases">
        <title>Massive genome expansion in bonnet fungi (Mycena s.s.) driven by repeated elements and novel gene families across ecological guilds.</title>
        <authorList>
            <consortium name="Lawrence Berkeley National Laboratory"/>
            <person name="Harder C.B."/>
            <person name="Miyauchi S."/>
            <person name="Viragh M."/>
            <person name="Kuo A."/>
            <person name="Thoen E."/>
            <person name="Andreopoulos B."/>
            <person name="Lu D."/>
            <person name="Skrede I."/>
            <person name="Drula E."/>
            <person name="Henrissat B."/>
            <person name="Morin E."/>
            <person name="Kohler A."/>
            <person name="Barry K."/>
            <person name="LaButti K."/>
            <person name="Morin E."/>
            <person name="Salamov A."/>
            <person name="Lipzen A."/>
            <person name="Mereny Z."/>
            <person name="Hegedus B."/>
            <person name="Baldrian P."/>
            <person name="Stursova M."/>
            <person name="Weitz H."/>
            <person name="Taylor A."/>
            <person name="Grigoriev I.V."/>
            <person name="Nagy L.G."/>
            <person name="Martin F."/>
            <person name="Kauserud H."/>
        </authorList>
    </citation>
    <scope>NUCLEOTIDE SEQUENCE</scope>
    <source>
        <strain evidence="1">CBHHK067</strain>
    </source>
</reference>
<organism evidence="1 2">
    <name type="scientific">Mycena rosella</name>
    <name type="common">Pink bonnet</name>
    <name type="synonym">Agaricus rosellus</name>
    <dbReference type="NCBI Taxonomy" id="1033263"/>
    <lineage>
        <taxon>Eukaryota</taxon>
        <taxon>Fungi</taxon>
        <taxon>Dikarya</taxon>
        <taxon>Basidiomycota</taxon>
        <taxon>Agaricomycotina</taxon>
        <taxon>Agaricomycetes</taxon>
        <taxon>Agaricomycetidae</taxon>
        <taxon>Agaricales</taxon>
        <taxon>Marasmiineae</taxon>
        <taxon>Mycenaceae</taxon>
        <taxon>Mycena</taxon>
    </lineage>
</organism>
<dbReference type="Proteomes" id="UP001221757">
    <property type="component" value="Unassembled WGS sequence"/>
</dbReference>
<dbReference type="EMBL" id="JARKIE010000049">
    <property type="protein sequence ID" value="KAJ7692833.1"/>
    <property type="molecule type" value="Genomic_DNA"/>
</dbReference>
<evidence type="ECO:0000313" key="2">
    <source>
        <dbReference type="Proteomes" id="UP001221757"/>
    </source>
</evidence>
<evidence type="ECO:0008006" key="3">
    <source>
        <dbReference type="Google" id="ProtNLM"/>
    </source>
</evidence>
<dbReference type="Gene3D" id="1.20.1280.50">
    <property type="match status" value="1"/>
</dbReference>
<evidence type="ECO:0000313" key="1">
    <source>
        <dbReference type="EMBL" id="KAJ7692833.1"/>
    </source>
</evidence>
<name>A0AAD7DJF7_MYCRO</name>
<dbReference type="Gene3D" id="3.80.10.10">
    <property type="entry name" value="Ribonuclease Inhibitor"/>
    <property type="match status" value="1"/>
</dbReference>
<comment type="caution">
    <text evidence="1">The sequence shown here is derived from an EMBL/GenBank/DDBJ whole genome shotgun (WGS) entry which is preliminary data.</text>
</comment>
<gene>
    <name evidence="1" type="ORF">B0H17DRAFT_512251</name>
</gene>
<sequence>MASVADRRATVVAFALAVELQKGVLQAMEKMKSDAQTGLNGVLDPIARLPLEISSDIFTRCLFDDYITIPELKIAPLLFMSVCRSWNQIAVSTPALWATLHIAMDIPRPRGFEYGALAKLWLDRAKNQPLRIALDGPLVQDVRDLVHQKAHQVQTLVLFLQTLQDLLHITTPLPSLQALTIGQSRESGQPPMYYADDADACVELLRAAPGLVDCTFEGIMYEADTDLDHHPASQLTHSSLETLRLGGRHYLSSTLILKSLTLPALKVLTVAPLTIRYDDLLGFLTRSSPPLQSLEMQLGIGVEWSHDMLEGIFWLVPSLTDLHLTFTTPISPLLGVLTIGSPQFQFLPGLSNLEIRITVDPSRSEYETLVRTLSARRGSHARMQSFRLFWWAGAEHHEPDADILVAVRQLVADGMEIYMGTSYGSYV</sequence>
<accession>A0AAD7DJF7</accession>
<proteinExistence type="predicted"/>
<keyword evidence="2" id="KW-1185">Reference proteome</keyword>
<dbReference type="AlphaFoldDB" id="A0AAD7DJF7"/>